<dbReference type="Gene3D" id="3.40.640.10">
    <property type="entry name" value="Type I PLP-dependent aspartate aminotransferase-like (Major domain)"/>
    <property type="match status" value="1"/>
</dbReference>
<dbReference type="AlphaFoldDB" id="A0A1G2PL35"/>
<evidence type="ECO:0000259" key="10">
    <source>
        <dbReference type="Pfam" id="PF00464"/>
    </source>
</evidence>
<feature type="site" description="Plays an important role in substrate specificity" evidence="8">
    <location>
        <position position="226"/>
    </location>
</feature>
<dbReference type="GO" id="GO:0019264">
    <property type="term" value="P:glycine biosynthetic process from serine"/>
    <property type="evidence" value="ECO:0007669"/>
    <property type="project" value="UniProtKB-UniRule"/>
</dbReference>
<dbReference type="PROSITE" id="PS00096">
    <property type="entry name" value="SHMT"/>
    <property type="match status" value="1"/>
</dbReference>
<comment type="pathway">
    <text evidence="8">One-carbon metabolism; tetrahydrofolate interconversion.</text>
</comment>
<dbReference type="PIRSF" id="PIRSF000412">
    <property type="entry name" value="SHMT"/>
    <property type="match status" value="1"/>
</dbReference>
<comment type="pathway">
    <text evidence="8">Amino-acid biosynthesis; glycine biosynthesis; glycine from L-serine: step 1/1.</text>
</comment>
<dbReference type="PANTHER" id="PTHR11680">
    <property type="entry name" value="SERINE HYDROXYMETHYLTRANSFERASE"/>
    <property type="match status" value="1"/>
</dbReference>
<dbReference type="InterPro" id="IPR015421">
    <property type="entry name" value="PyrdxlP-dep_Trfase_major"/>
</dbReference>
<feature type="binding site" evidence="8">
    <location>
        <position position="241"/>
    </location>
    <ligand>
        <name>(6S)-5,6,7,8-tetrahydrofolate</name>
        <dbReference type="ChEBI" id="CHEBI:57453"/>
    </ligand>
</feature>
<dbReference type="EC" id="2.1.2.1" evidence="8"/>
<dbReference type="InterPro" id="IPR015422">
    <property type="entry name" value="PyrdxlP-dep_Trfase_small"/>
</dbReference>
<dbReference type="Pfam" id="PF00464">
    <property type="entry name" value="SHMT"/>
    <property type="match status" value="1"/>
</dbReference>
<comment type="caution">
    <text evidence="8">Lacks conserved residue(s) required for the propagation of feature annotation.</text>
</comment>
<comment type="catalytic activity">
    <reaction evidence="8">
        <text>(6R)-5,10-methylene-5,6,7,8-tetrahydrofolate + glycine + H2O = (6S)-5,6,7,8-tetrahydrofolate + L-serine</text>
        <dbReference type="Rhea" id="RHEA:15481"/>
        <dbReference type="ChEBI" id="CHEBI:15377"/>
        <dbReference type="ChEBI" id="CHEBI:15636"/>
        <dbReference type="ChEBI" id="CHEBI:33384"/>
        <dbReference type="ChEBI" id="CHEBI:57305"/>
        <dbReference type="ChEBI" id="CHEBI:57453"/>
        <dbReference type="EC" id="2.1.2.1"/>
    </reaction>
</comment>
<dbReference type="InterPro" id="IPR019798">
    <property type="entry name" value="Ser_HO-MeTrfase_PLP_BS"/>
</dbReference>
<sequence length="410" mass="45285">MKIRDLIKKEERRQQETIDLIPSENLVSPGVRKALGSVFTNKYAEGYPGRRYYPGNAIADDLERTVQDLAFRLFRLSKESWRVNVQPYSGSPANAAVYFGLLEFRDPILGLSLTHGGHLTHGHRVTFSGRGYEAVHYGVDARGFLDYAQIARLARRHRVKLIISGATAYPRKIDFLRIGAIARKVGAYHLADISHVAGLVAAGLHPSPFGVKGKRPAADIVMTTTHKTLRGPRAAILFSHEAVSDRIDRAVFPGLQGGPHLNTIAAIGVALEEALKPSFRLYQRRIIRNAAVLASALRQYGFSLLSGGTENHLMLIDARPLGLDGGTAERTLERAGILANRNTVPDDPAPFRPSGLRLGTPSVTSRGMDAAEMRTIARWVRELLVDGRSPSLVRREVRRLCRRFPTKRSV</sequence>
<reference evidence="11 12" key="1">
    <citation type="journal article" date="2016" name="Nat. Commun.">
        <title>Thousands of microbial genomes shed light on interconnected biogeochemical processes in an aquifer system.</title>
        <authorList>
            <person name="Anantharaman K."/>
            <person name="Brown C.T."/>
            <person name="Hug L.A."/>
            <person name="Sharon I."/>
            <person name="Castelle C.J."/>
            <person name="Probst A.J."/>
            <person name="Thomas B.C."/>
            <person name="Singh A."/>
            <person name="Wilkins M.J."/>
            <person name="Karaoz U."/>
            <person name="Brodie E.L."/>
            <person name="Williams K.H."/>
            <person name="Hubbard S.S."/>
            <person name="Banfield J.F."/>
        </authorList>
    </citation>
    <scope>NUCLEOTIDE SEQUENCE [LARGE SCALE GENOMIC DNA]</scope>
    <source>
        <strain evidence="12">RIFCSPHIGHO2_01_FULL_58_15</strain>
    </source>
</reference>
<keyword evidence="4 8" id="KW-0554">One-carbon metabolism</keyword>
<dbReference type="GO" id="GO:0004372">
    <property type="term" value="F:glycine hydroxymethyltransferase activity"/>
    <property type="evidence" value="ECO:0007669"/>
    <property type="project" value="UniProtKB-UniRule"/>
</dbReference>
<comment type="caution">
    <text evidence="11">The sequence shown here is derived from an EMBL/GenBank/DDBJ whole genome shotgun (WGS) entry which is preliminary data.</text>
</comment>
<evidence type="ECO:0000256" key="3">
    <source>
        <dbReference type="ARBA" id="ARBA00022490"/>
    </source>
</evidence>
<dbReference type="EMBL" id="MHST01000021">
    <property type="protein sequence ID" value="OHA48361.1"/>
    <property type="molecule type" value="Genomic_DNA"/>
</dbReference>
<dbReference type="SUPFAM" id="SSF53383">
    <property type="entry name" value="PLP-dependent transferases"/>
    <property type="match status" value="1"/>
</dbReference>
<dbReference type="HAMAP" id="MF_00051">
    <property type="entry name" value="SHMT"/>
    <property type="match status" value="1"/>
</dbReference>
<comment type="similarity">
    <text evidence="2 8">Belongs to the SHMT family.</text>
</comment>
<dbReference type="PANTHER" id="PTHR11680:SF50">
    <property type="entry name" value="SERINE HYDROXYMETHYLTRANSFERASE"/>
    <property type="match status" value="1"/>
</dbReference>
<dbReference type="UniPathway" id="UPA00193"/>
<feature type="modified residue" description="N6-(pyridoxal phosphate)lysine" evidence="8 9">
    <location>
        <position position="227"/>
    </location>
</feature>
<comment type="subunit">
    <text evidence="8">Homodimer.</text>
</comment>
<keyword evidence="6 8" id="KW-0808">Transferase</keyword>
<dbReference type="InterPro" id="IPR001085">
    <property type="entry name" value="Ser_HO-MeTrfase"/>
</dbReference>
<comment type="function">
    <text evidence="8">Catalyzes the reversible interconversion of serine and glycine with tetrahydrofolate (THF) serving as the one-carbon carrier. This reaction serves as the major source of one-carbon groups required for the biosynthesis of purines, thymidylate, methionine, and other important biomolecules. Also exhibits THF-independent aldolase activity toward beta-hydroxyamino acids, producing glycine and aldehydes, via a retro-aldol mechanism.</text>
</comment>
<evidence type="ECO:0000313" key="12">
    <source>
        <dbReference type="Proteomes" id="UP000178690"/>
    </source>
</evidence>
<evidence type="ECO:0000256" key="7">
    <source>
        <dbReference type="ARBA" id="ARBA00022898"/>
    </source>
</evidence>
<dbReference type="STRING" id="1802363.A2682_02910"/>
<dbReference type="InterPro" id="IPR015424">
    <property type="entry name" value="PyrdxlP-dep_Trfase"/>
</dbReference>
<dbReference type="UniPathway" id="UPA00288">
    <property type="reaction ID" value="UER01023"/>
</dbReference>
<evidence type="ECO:0000256" key="9">
    <source>
        <dbReference type="PIRSR" id="PIRSR000412-50"/>
    </source>
</evidence>
<keyword evidence="5 8" id="KW-0028">Amino-acid biosynthesis</keyword>
<gene>
    <name evidence="8" type="primary">glyA</name>
    <name evidence="11" type="ORF">A2682_02910</name>
</gene>
<dbReference type="Gene3D" id="3.90.1150.10">
    <property type="entry name" value="Aspartate Aminotransferase, domain 1"/>
    <property type="match status" value="1"/>
</dbReference>
<dbReference type="InterPro" id="IPR039429">
    <property type="entry name" value="SHMT-like_dom"/>
</dbReference>
<comment type="cofactor">
    <cofactor evidence="1 8 9">
        <name>pyridoxal 5'-phosphate</name>
        <dbReference type="ChEBI" id="CHEBI:597326"/>
    </cofactor>
</comment>
<keyword evidence="3 8" id="KW-0963">Cytoplasm</keyword>
<evidence type="ECO:0000256" key="6">
    <source>
        <dbReference type="ARBA" id="ARBA00022679"/>
    </source>
</evidence>
<dbReference type="InterPro" id="IPR049943">
    <property type="entry name" value="Ser_HO-MeTrfase-like"/>
</dbReference>
<evidence type="ECO:0000256" key="1">
    <source>
        <dbReference type="ARBA" id="ARBA00001933"/>
    </source>
</evidence>
<feature type="binding site" evidence="8">
    <location>
        <begin position="117"/>
        <end position="119"/>
    </location>
    <ligand>
        <name>(6S)-5,6,7,8-tetrahydrofolate</name>
        <dbReference type="ChEBI" id="CHEBI:57453"/>
    </ligand>
</feature>
<dbReference type="GO" id="GO:0005829">
    <property type="term" value="C:cytosol"/>
    <property type="evidence" value="ECO:0007669"/>
    <property type="project" value="TreeGrafter"/>
</dbReference>
<evidence type="ECO:0000256" key="4">
    <source>
        <dbReference type="ARBA" id="ARBA00022563"/>
    </source>
</evidence>
<dbReference type="GO" id="GO:0035999">
    <property type="term" value="P:tetrahydrofolate interconversion"/>
    <property type="evidence" value="ECO:0007669"/>
    <property type="project" value="UniProtKB-UniRule"/>
</dbReference>
<keyword evidence="7 8" id="KW-0663">Pyridoxal phosphate</keyword>
<protein>
    <recommendedName>
        <fullName evidence="8">Serine hydroxymethyltransferase</fullName>
        <shortName evidence="8">SHMT</shortName>
        <shortName evidence="8">Serine methylase</shortName>
        <ecNumber evidence="8">2.1.2.1</ecNumber>
    </recommendedName>
</protein>
<feature type="domain" description="Serine hydroxymethyltransferase-like" evidence="10">
    <location>
        <begin position="2"/>
        <end position="380"/>
    </location>
</feature>
<name>A0A1G2PL35_TERXR</name>
<dbReference type="Proteomes" id="UP000178690">
    <property type="component" value="Unassembled WGS sequence"/>
</dbReference>
<organism evidence="11 12">
    <name type="scientific">Terrybacteria sp. (strain RIFCSPHIGHO2_01_FULL_58_15)</name>
    <dbReference type="NCBI Taxonomy" id="1802363"/>
    <lineage>
        <taxon>Bacteria</taxon>
        <taxon>Candidatus Terryibacteriota</taxon>
    </lineage>
</organism>
<dbReference type="CDD" id="cd00378">
    <property type="entry name" value="SHMT"/>
    <property type="match status" value="1"/>
</dbReference>
<accession>A0A1G2PL35</accession>
<comment type="subcellular location">
    <subcellularLocation>
        <location evidence="8">Cytoplasm</location>
    </subcellularLocation>
</comment>
<evidence type="ECO:0000256" key="2">
    <source>
        <dbReference type="ARBA" id="ARBA00006376"/>
    </source>
</evidence>
<feature type="binding site" evidence="8">
    <location>
        <position position="113"/>
    </location>
    <ligand>
        <name>(6S)-5,6,7,8-tetrahydrofolate</name>
        <dbReference type="ChEBI" id="CHEBI:57453"/>
    </ligand>
</feature>
<dbReference type="NCBIfam" id="NF000586">
    <property type="entry name" value="PRK00011.1"/>
    <property type="match status" value="1"/>
</dbReference>
<proteinExistence type="inferred from homology"/>
<evidence type="ECO:0000313" key="11">
    <source>
        <dbReference type="EMBL" id="OHA48361.1"/>
    </source>
</evidence>
<evidence type="ECO:0000256" key="5">
    <source>
        <dbReference type="ARBA" id="ARBA00022605"/>
    </source>
</evidence>
<dbReference type="GO" id="GO:0030170">
    <property type="term" value="F:pyridoxal phosphate binding"/>
    <property type="evidence" value="ECO:0007669"/>
    <property type="project" value="UniProtKB-UniRule"/>
</dbReference>
<evidence type="ECO:0000256" key="8">
    <source>
        <dbReference type="HAMAP-Rule" id="MF_00051"/>
    </source>
</evidence>